<protein>
    <submittedName>
        <fullName evidence="1">Pyrophosphatase</fullName>
    </submittedName>
</protein>
<dbReference type="RefSeq" id="WP_034839041.1">
    <property type="nucleotide sequence ID" value="NZ_JANX01000186.1"/>
</dbReference>
<organism evidence="1 2">
    <name type="scientific">Inquilinus limosus MP06</name>
    <dbReference type="NCBI Taxonomy" id="1398085"/>
    <lineage>
        <taxon>Bacteria</taxon>
        <taxon>Pseudomonadati</taxon>
        <taxon>Pseudomonadota</taxon>
        <taxon>Alphaproteobacteria</taxon>
        <taxon>Rhodospirillales</taxon>
        <taxon>Rhodospirillaceae</taxon>
        <taxon>Inquilinus</taxon>
    </lineage>
</organism>
<name>A0A0A0D5U3_9PROT</name>
<comment type="caution">
    <text evidence="1">The sequence shown here is derived from an EMBL/GenBank/DDBJ whole genome shotgun (WGS) entry which is preliminary data.</text>
</comment>
<dbReference type="SUPFAM" id="SSF101386">
    <property type="entry name" value="all-alpha NTP pyrophosphatases"/>
    <property type="match status" value="1"/>
</dbReference>
<dbReference type="AlphaFoldDB" id="A0A0A0D5U3"/>
<dbReference type="Proteomes" id="UP000029995">
    <property type="component" value="Unassembled WGS sequence"/>
</dbReference>
<proteinExistence type="predicted"/>
<evidence type="ECO:0000313" key="2">
    <source>
        <dbReference type="Proteomes" id="UP000029995"/>
    </source>
</evidence>
<dbReference type="EMBL" id="JANX01000186">
    <property type="protein sequence ID" value="KGM33420.1"/>
    <property type="molecule type" value="Genomic_DNA"/>
</dbReference>
<dbReference type="Gene3D" id="1.10.287.1080">
    <property type="entry name" value="MazG-like"/>
    <property type="match status" value="1"/>
</dbReference>
<dbReference type="CDD" id="cd11538">
    <property type="entry name" value="NTP-PPase_u1"/>
    <property type="match status" value="1"/>
</dbReference>
<evidence type="ECO:0000313" key="1">
    <source>
        <dbReference type="EMBL" id="KGM33420.1"/>
    </source>
</evidence>
<dbReference type="OrthoDB" id="9791898at2"/>
<reference evidence="1 2" key="1">
    <citation type="submission" date="2014-01" db="EMBL/GenBank/DDBJ databases">
        <title>Genome sequence determination for a cystic fibrosis isolate, Inquilinus limosus.</title>
        <authorList>
            <person name="Pino M."/>
            <person name="Di Conza J."/>
            <person name="Gutkind G."/>
        </authorList>
    </citation>
    <scope>NUCLEOTIDE SEQUENCE [LARGE SCALE GENOMIC DNA]</scope>
    <source>
        <strain evidence="1 2">MP06</strain>
    </source>
</reference>
<sequence>MLDRLKDQFEDASCRYAETNGVRRDPDWFLLKLHEELGELTQVWNKLTGRGRMHGRPEAELRQALADETADVLGHILLFARANRIDLAEAVERKWRFRPDGDAEKGHG</sequence>
<gene>
    <name evidence="1" type="ORF">P409_15930</name>
</gene>
<accession>A0A0A0D5U3</accession>